<reference evidence="1" key="1">
    <citation type="submission" date="2021-05" db="EMBL/GenBank/DDBJ databases">
        <authorList>
            <person name="Alioto T."/>
            <person name="Alioto T."/>
            <person name="Gomez Garrido J."/>
        </authorList>
    </citation>
    <scope>NUCLEOTIDE SEQUENCE</scope>
</reference>
<dbReference type="EMBL" id="HBUF01434001">
    <property type="protein sequence ID" value="CAG6742267.1"/>
    <property type="molecule type" value="Transcribed_RNA"/>
</dbReference>
<proteinExistence type="predicted"/>
<sequence>MILIIILYNVHRSVNFVKSLPPQETKQCLLYQFLTQAMVIRLSWITSLSLLRFVCHSLLNRPKLSWITSLILLRFVCHSLLIRPNCNVLDYLFDFAPFCMSFFANPT</sequence>
<dbReference type="AlphaFoldDB" id="A0A8D8Z9W9"/>
<evidence type="ECO:0000313" key="1">
    <source>
        <dbReference type="EMBL" id="CAG6742267.1"/>
    </source>
</evidence>
<organism evidence="1">
    <name type="scientific">Cacopsylla melanoneura</name>
    <dbReference type="NCBI Taxonomy" id="428564"/>
    <lineage>
        <taxon>Eukaryota</taxon>
        <taxon>Metazoa</taxon>
        <taxon>Ecdysozoa</taxon>
        <taxon>Arthropoda</taxon>
        <taxon>Hexapoda</taxon>
        <taxon>Insecta</taxon>
        <taxon>Pterygota</taxon>
        <taxon>Neoptera</taxon>
        <taxon>Paraneoptera</taxon>
        <taxon>Hemiptera</taxon>
        <taxon>Sternorrhyncha</taxon>
        <taxon>Psylloidea</taxon>
        <taxon>Psyllidae</taxon>
        <taxon>Psyllinae</taxon>
        <taxon>Cacopsylla</taxon>
    </lineage>
</organism>
<accession>A0A8D8Z9W9</accession>
<name>A0A8D8Z9W9_9HEMI</name>
<protein>
    <submittedName>
        <fullName evidence="1">Uncharacterized protein</fullName>
    </submittedName>
</protein>